<dbReference type="InterPro" id="IPR009957">
    <property type="entry name" value="DUF1484"/>
</dbReference>
<dbReference type="KEGG" id="cnan:A2G96_23230"/>
<name>A0A142JRN9_9BURK</name>
<gene>
    <name evidence="1" type="ORF">A2G96_23230</name>
</gene>
<accession>A0A142JRN9</accession>
<evidence type="ECO:0000313" key="1">
    <source>
        <dbReference type="EMBL" id="AMR80751.1"/>
    </source>
</evidence>
<keyword evidence="2" id="KW-1185">Reference proteome</keyword>
<dbReference type="EMBL" id="CP014845">
    <property type="protein sequence ID" value="AMR80751.1"/>
    <property type="molecule type" value="Genomic_DNA"/>
</dbReference>
<sequence length="76" mass="8419">MHEKPHPQHETIFIGIPAETLESLDRIQAGLDSVLSLLEVESERSEGCHGVHCLLAMIKMQVDQMAEALQPEAESL</sequence>
<proteinExistence type="predicted"/>
<dbReference type="AlphaFoldDB" id="A0A142JRN9"/>
<dbReference type="RefSeq" id="WP_062802579.1">
    <property type="nucleotide sequence ID" value="NZ_CP014845.1"/>
</dbReference>
<organism evidence="1 2">
    <name type="scientific">Cupriavidus nantongensis</name>
    <dbReference type="NCBI Taxonomy" id="1796606"/>
    <lineage>
        <taxon>Bacteria</taxon>
        <taxon>Pseudomonadati</taxon>
        <taxon>Pseudomonadota</taxon>
        <taxon>Betaproteobacteria</taxon>
        <taxon>Burkholderiales</taxon>
        <taxon>Burkholderiaceae</taxon>
        <taxon>Cupriavidus</taxon>
    </lineage>
</organism>
<reference evidence="1 2" key="1">
    <citation type="submission" date="2016-03" db="EMBL/GenBank/DDBJ databases">
        <title>Complete genome sequence of a novel chlorpyrifos degrading bacterium, Cupriavidus nantongensis sp. X1.</title>
        <authorList>
            <person name="Fang L."/>
        </authorList>
    </citation>
    <scope>NUCLEOTIDE SEQUENCE [LARGE SCALE GENOMIC DNA]</scope>
    <source>
        <strain evidence="1 2">X1</strain>
    </source>
</reference>
<dbReference type="Proteomes" id="UP000075238">
    <property type="component" value="Chromosome 2"/>
</dbReference>
<protein>
    <recommendedName>
        <fullName evidence="3">DUF1484 domain-containing protein</fullName>
    </recommendedName>
</protein>
<evidence type="ECO:0000313" key="2">
    <source>
        <dbReference type="Proteomes" id="UP000075238"/>
    </source>
</evidence>
<evidence type="ECO:0008006" key="3">
    <source>
        <dbReference type="Google" id="ProtNLM"/>
    </source>
</evidence>
<dbReference type="OrthoDB" id="8967064at2"/>
<dbReference type="Pfam" id="PF07363">
    <property type="entry name" value="DUF1484"/>
    <property type="match status" value="1"/>
</dbReference>